<comment type="caution">
    <text evidence="1">The sequence shown here is derived from an EMBL/GenBank/DDBJ whole genome shotgun (WGS) entry which is preliminary data.</text>
</comment>
<name>A0A4Y2EFC7_ARAVE</name>
<dbReference type="EMBL" id="BGPR01000574">
    <property type="protein sequence ID" value="GBM26976.1"/>
    <property type="molecule type" value="Genomic_DNA"/>
</dbReference>
<reference evidence="1 2" key="1">
    <citation type="journal article" date="2019" name="Sci. Rep.">
        <title>Orb-weaving spider Araneus ventricosus genome elucidates the spidroin gene catalogue.</title>
        <authorList>
            <person name="Kono N."/>
            <person name="Nakamura H."/>
            <person name="Ohtoshi R."/>
            <person name="Moran D.A.P."/>
            <person name="Shinohara A."/>
            <person name="Yoshida Y."/>
            <person name="Fujiwara M."/>
            <person name="Mori M."/>
            <person name="Tomita M."/>
            <person name="Arakawa K."/>
        </authorList>
    </citation>
    <scope>NUCLEOTIDE SEQUENCE [LARGE SCALE GENOMIC DNA]</scope>
</reference>
<gene>
    <name evidence="1" type="ORF">AVEN_47178_1</name>
</gene>
<evidence type="ECO:0000313" key="2">
    <source>
        <dbReference type="Proteomes" id="UP000499080"/>
    </source>
</evidence>
<proteinExistence type="predicted"/>
<dbReference type="AlphaFoldDB" id="A0A4Y2EFC7"/>
<sequence length="131" mass="14635">MDGIRNRLLGLNEKKILKPEAVPSVNLPFQGNGEDVSSRINEIVSLAKIRGLEVDSYDFDELVEEHNHNIYAFGNIITPRADHRRAFGVALCFTIRSYGGEVVRGGGNSKATTFWQNKRNAESMGNCFILH</sequence>
<organism evidence="1 2">
    <name type="scientific">Araneus ventricosus</name>
    <name type="common">Orbweaver spider</name>
    <name type="synonym">Epeira ventricosa</name>
    <dbReference type="NCBI Taxonomy" id="182803"/>
    <lineage>
        <taxon>Eukaryota</taxon>
        <taxon>Metazoa</taxon>
        <taxon>Ecdysozoa</taxon>
        <taxon>Arthropoda</taxon>
        <taxon>Chelicerata</taxon>
        <taxon>Arachnida</taxon>
        <taxon>Araneae</taxon>
        <taxon>Araneomorphae</taxon>
        <taxon>Entelegynae</taxon>
        <taxon>Araneoidea</taxon>
        <taxon>Araneidae</taxon>
        <taxon>Araneus</taxon>
    </lineage>
</organism>
<dbReference type="Proteomes" id="UP000499080">
    <property type="component" value="Unassembled WGS sequence"/>
</dbReference>
<evidence type="ECO:0000313" key="1">
    <source>
        <dbReference type="EMBL" id="GBM26976.1"/>
    </source>
</evidence>
<keyword evidence="2" id="KW-1185">Reference proteome</keyword>
<accession>A0A4Y2EFC7</accession>
<protein>
    <submittedName>
        <fullName evidence="1">Uncharacterized protein</fullName>
    </submittedName>
</protein>